<proteinExistence type="predicted"/>
<evidence type="ECO:0000313" key="8">
    <source>
        <dbReference type="Proteomes" id="UP001221142"/>
    </source>
</evidence>
<dbReference type="GO" id="GO:0005524">
    <property type="term" value="F:ATP binding"/>
    <property type="evidence" value="ECO:0007669"/>
    <property type="project" value="UniProtKB-KW"/>
</dbReference>
<keyword evidence="8" id="KW-1185">Reference proteome</keyword>
<feature type="domain" description="AAA+ ATPase" evidence="6">
    <location>
        <begin position="908"/>
        <end position="1098"/>
    </location>
</feature>
<dbReference type="SUPFAM" id="SSF52540">
    <property type="entry name" value="P-loop containing nucleoside triphosphate hydrolases"/>
    <property type="match status" value="1"/>
</dbReference>
<evidence type="ECO:0000256" key="5">
    <source>
        <dbReference type="SAM" id="MobiDB-lite"/>
    </source>
</evidence>
<evidence type="ECO:0000256" key="1">
    <source>
        <dbReference type="ARBA" id="ARBA00022741"/>
    </source>
</evidence>
<keyword evidence="1" id="KW-0547">Nucleotide-binding</keyword>
<dbReference type="GO" id="GO:0016787">
    <property type="term" value="F:hydrolase activity"/>
    <property type="evidence" value="ECO:0007669"/>
    <property type="project" value="UniProtKB-KW"/>
</dbReference>
<accession>A0AAD7CG29</accession>
<dbReference type="Pfam" id="PF13087">
    <property type="entry name" value="AAA_12"/>
    <property type="match status" value="1"/>
</dbReference>
<evidence type="ECO:0000256" key="3">
    <source>
        <dbReference type="ARBA" id="ARBA00022806"/>
    </source>
</evidence>
<dbReference type="EMBL" id="JARKIF010000002">
    <property type="protein sequence ID" value="KAJ7647709.1"/>
    <property type="molecule type" value="Genomic_DNA"/>
</dbReference>
<reference evidence="7" key="1">
    <citation type="submission" date="2023-03" db="EMBL/GenBank/DDBJ databases">
        <title>Massive genome expansion in bonnet fungi (Mycena s.s.) driven by repeated elements and novel gene families across ecological guilds.</title>
        <authorList>
            <consortium name="Lawrence Berkeley National Laboratory"/>
            <person name="Harder C.B."/>
            <person name="Miyauchi S."/>
            <person name="Viragh M."/>
            <person name="Kuo A."/>
            <person name="Thoen E."/>
            <person name="Andreopoulos B."/>
            <person name="Lu D."/>
            <person name="Skrede I."/>
            <person name="Drula E."/>
            <person name="Henrissat B."/>
            <person name="Morin E."/>
            <person name="Kohler A."/>
            <person name="Barry K."/>
            <person name="LaButti K."/>
            <person name="Morin E."/>
            <person name="Salamov A."/>
            <person name="Lipzen A."/>
            <person name="Mereny Z."/>
            <person name="Hegedus B."/>
            <person name="Baldrian P."/>
            <person name="Stursova M."/>
            <person name="Weitz H."/>
            <person name="Taylor A."/>
            <person name="Grigoriev I.V."/>
            <person name="Nagy L.G."/>
            <person name="Martin F."/>
            <person name="Kauserud H."/>
        </authorList>
    </citation>
    <scope>NUCLEOTIDE SEQUENCE</scope>
    <source>
        <strain evidence="7">9284</strain>
    </source>
</reference>
<dbReference type="SMART" id="SM00382">
    <property type="entry name" value="AAA"/>
    <property type="match status" value="1"/>
</dbReference>
<evidence type="ECO:0000313" key="7">
    <source>
        <dbReference type="EMBL" id="KAJ7647709.1"/>
    </source>
</evidence>
<feature type="region of interest" description="Disordered" evidence="5">
    <location>
        <begin position="1098"/>
        <end position="1117"/>
    </location>
</feature>
<dbReference type="InterPro" id="IPR050534">
    <property type="entry name" value="Coronavir_polyprotein_1ab"/>
</dbReference>
<keyword evidence="2" id="KW-0378">Hydrolase</keyword>
<name>A0AAD7CG29_9AGAR</name>
<evidence type="ECO:0000256" key="2">
    <source>
        <dbReference type="ARBA" id="ARBA00022801"/>
    </source>
</evidence>
<dbReference type="Pfam" id="PF13604">
    <property type="entry name" value="AAA_30"/>
    <property type="match status" value="1"/>
</dbReference>
<organism evidence="7 8">
    <name type="scientific">Roridomyces roridus</name>
    <dbReference type="NCBI Taxonomy" id="1738132"/>
    <lineage>
        <taxon>Eukaryota</taxon>
        <taxon>Fungi</taxon>
        <taxon>Dikarya</taxon>
        <taxon>Basidiomycota</taxon>
        <taxon>Agaricomycotina</taxon>
        <taxon>Agaricomycetes</taxon>
        <taxon>Agaricomycetidae</taxon>
        <taxon>Agaricales</taxon>
        <taxon>Marasmiineae</taxon>
        <taxon>Mycenaceae</taxon>
        <taxon>Roridomyces</taxon>
    </lineage>
</organism>
<dbReference type="InterPro" id="IPR047187">
    <property type="entry name" value="SF1_C_Upf1"/>
</dbReference>
<dbReference type="InterPro" id="IPR041679">
    <property type="entry name" value="DNA2/NAM7-like_C"/>
</dbReference>
<dbReference type="InterPro" id="IPR003593">
    <property type="entry name" value="AAA+_ATPase"/>
</dbReference>
<dbReference type="PANTHER" id="PTHR43788:SF8">
    <property type="entry name" value="DNA-BINDING PROTEIN SMUBP-2"/>
    <property type="match status" value="1"/>
</dbReference>
<sequence>MNRLSATNLAAHHHLNCDLYLHNVYHRRGTPSEAKEPSPLQEAAFERGLDWEACLLPFLDEQDLLLTIPSNPIDADALSANLEADDRDHFFVAGLTFWPPEQLKQKFGAAIPVNFGLAKPDLVEITRTPHGITWKVVDAKASKAVKTSHHVQIYFYSLCLSYLLPQPFFQPAGSAAIWLPPKDGFDADSIPSLDDLKSINLSLLAPSLDDFLFRRLPQILAREHDSVDWHLNPLCRSCPFKSDCEQRTVENGELGSIPNISLAQVRILRTLLGISRGITGLRPDHTDIEDLHLLLNDTSRLRRVGTSFPSTLKKAKRLLAVQPASPLSPLVEAARTKAIQLIPRRNFTCPQREDIAVVISLLVDPSSSKREIAAFCISVFSIIPSFQPDPCHGPDALFIPALSDILRRILDLNTTVKPAPLTQFYVFSTTEHAALQAHLIDRALTSMPPASENLRLCIGALAQGASLLQTTFQPLLLSGTLLDFMTKGRRSKHELQTCLERMDLPTDGTVEELRQRIQDEILRLQAEGGRGNNGADDRRTELGQLARVVALKNVIESLLALPIPGSWDLTECAFLLLPSSSPDRKCPTDEDVFDTYRNNGSLEVLEDRLEQRNATIYAVLQNMRARISATGTRLLVNDARILTANFMDLCHEDHLRKLFFMQQFEVLAKLTELWKARIEGCPDAPVLEYKATVQGKKGLEHVFYLVSGGIDSPGGDSAFYNYILCEDGTRSGQLPVEALYDDLSVSGLLFPLNKYTRAKWNTQNPIVQQNLLVADLRDVAVDGQRTKVVLQTWGGLGICLAPGRYYRFSPRLVDFNLTKVLSTLLELDMRFSASEDGYLDVPFLQLILEPRSFGEDPDFAERGKELVKVENTIQSMFRELRDLAGREHVAGALVLKPSQHRAVQRILSSRLSVLWGPPGTGKTYTIALALLRLLEVQHRLGEKKRKIIFITAMTHAAIEAVLNKLSHLKTCYRSIESLPVDWLDHTQIEHVLKGNDHPAPSKSDPSASLIYAGTVYQLYNFTKRHSFEVDMCIIDEAGQLALSSAALVLRSLSSSGRIVVAGDSEQLAPILTAQYPQLKSRLLFGSILDCLMHLSKLPSPSRKESQPPLSPTLSDYSGMSSSQGTIVQLTENFRLNPDLGEFVSTIYSRAFKPQKVQAKQLAKQLKSIEQDVGRDLGVDPQVLLDVQNFLLALSNVMLRKPQTVLRPPPITLKQNAPLEMQDMLTPTPISLALVRLETDSSQPEGVGYEAHVRGEAALAAALITCIRRCSPGEDIFVATPHRIQRQTVKAALQQNDLVREMEALALDESSRGKVTVDTVERLQGSEAGFVICLFSLPPSAASDLGFLLERRRLNVAISRAKTLCILVASPAVLRPHVSVLADEGNAKGYTFLRAFEDRAWSATIRVDVDNF</sequence>
<dbReference type="Proteomes" id="UP001221142">
    <property type="component" value="Unassembled WGS sequence"/>
</dbReference>
<evidence type="ECO:0000259" key="6">
    <source>
        <dbReference type="SMART" id="SM00382"/>
    </source>
</evidence>
<dbReference type="GO" id="GO:0043139">
    <property type="term" value="F:5'-3' DNA helicase activity"/>
    <property type="evidence" value="ECO:0007669"/>
    <property type="project" value="TreeGrafter"/>
</dbReference>
<gene>
    <name evidence="7" type="ORF">FB45DRAFT_987359</name>
</gene>
<evidence type="ECO:0000256" key="4">
    <source>
        <dbReference type="ARBA" id="ARBA00022840"/>
    </source>
</evidence>
<dbReference type="InterPro" id="IPR027417">
    <property type="entry name" value="P-loop_NTPase"/>
</dbReference>
<keyword evidence="3" id="KW-0347">Helicase</keyword>
<protein>
    <recommendedName>
        <fullName evidence="6">AAA+ ATPase domain-containing protein</fullName>
    </recommendedName>
</protein>
<dbReference type="PANTHER" id="PTHR43788">
    <property type="entry name" value="DNA2/NAM7 HELICASE FAMILY MEMBER"/>
    <property type="match status" value="1"/>
</dbReference>
<comment type="caution">
    <text evidence="7">The sequence shown here is derived from an EMBL/GenBank/DDBJ whole genome shotgun (WGS) entry which is preliminary data.</text>
</comment>
<dbReference type="CDD" id="cd18808">
    <property type="entry name" value="SF1_C_Upf1"/>
    <property type="match status" value="1"/>
</dbReference>
<dbReference type="Gene3D" id="3.40.50.300">
    <property type="entry name" value="P-loop containing nucleotide triphosphate hydrolases"/>
    <property type="match status" value="2"/>
</dbReference>
<keyword evidence="4" id="KW-0067">ATP-binding</keyword>